<dbReference type="GO" id="GO:0005509">
    <property type="term" value="F:calcium ion binding"/>
    <property type="evidence" value="ECO:0007669"/>
    <property type="project" value="InterPro"/>
</dbReference>
<accession>A0AAD8EF31</accession>
<reference evidence="2" key="1">
    <citation type="journal article" date="2023" name="IScience">
        <title>Live-bearing cockroach genome reveals convergent evolutionary mechanisms linked to viviparity in insects and beyond.</title>
        <authorList>
            <person name="Fouks B."/>
            <person name="Harrison M.C."/>
            <person name="Mikhailova A.A."/>
            <person name="Marchal E."/>
            <person name="English S."/>
            <person name="Carruthers M."/>
            <person name="Jennings E.C."/>
            <person name="Chiamaka E.L."/>
            <person name="Frigard R.A."/>
            <person name="Pippel M."/>
            <person name="Attardo G.M."/>
            <person name="Benoit J.B."/>
            <person name="Bornberg-Bauer E."/>
            <person name="Tobe S.S."/>
        </authorList>
    </citation>
    <scope>NUCLEOTIDE SEQUENCE</scope>
    <source>
        <strain evidence="2">Stay&amp;Tobe</strain>
    </source>
</reference>
<dbReference type="GO" id="GO:0035556">
    <property type="term" value="P:intracellular signal transduction"/>
    <property type="evidence" value="ECO:0007669"/>
    <property type="project" value="InterPro"/>
</dbReference>
<dbReference type="EMBL" id="JASPKZ010006269">
    <property type="protein sequence ID" value="KAJ9587489.1"/>
    <property type="molecule type" value="Genomic_DNA"/>
</dbReference>
<dbReference type="Proteomes" id="UP001233999">
    <property type="component" value="Unassembled WGS sequence"/>
</dbReference>
<dbReference type="Pfam" id="PF00036">
    <property type="entry name" value="EF-hand_1"/>
    <property type="match status" value="1"/>
</dbReference>
<dbReference type="Gene3D" id="1.10.238.10">
    <property type="entry name" value="EF-hand"/>
    <property type="match status" value="2"/>
</dbReference>
<comment type="caution">
    <text evidence="2">The sequence shown here is derived from an EMBL/GenBank/DDBJ whole genome shotgun (WGS) entry which is preliminary data.</text>
</comment>
<keyword evidence="3" id="KW-1185">Reference proteome</keyword>
<reference evidence="2" key="2">
    <citation type="submission" date="2023-05" db="EMBL/GenBank/DDBJ databases">
        <authorList>
            <person name="Fouks B."/>
        </authorList>
    </citation>
    <scope>NUCLEOTIDE SEQUENCE</scope>
    <source>
        <strain evidence="2">Stay&amp;Tobe</strain>
        <tissue evidence="2">Testes</tissue>
    </source>
</reference>
<name>A0AAD8EF31_DIPPU</name>
<dbReference type="InterPro" id="IPR011992">
    <property type="entry name" value="EF-hand-dom_pair"/>
</dbReference>
<dbReference type="CDD" id="cd16202">
    <property type="entry name" value="EFh_PI-PLCdelta"/>
    <property type="match status" value="1"/>
</dbReference>
<evidence type="ECO:0000313" key="3">
    <source>
        <dbReference type="Proteomes" id="UP001233999"/>
    </source>
</evidence>
<dbReference type="GO" id="GO:0005886">
    <property type="term" value="C:plasma membrane"/>
    <property type="evidence" value="ECO:0007669"/>
    <property type="project" value="TreeGrafter"/>
</dbReference>
<dbReference type="GO" id="GO:0004435">
    <property type="term" value="F:phosphatidylinositol-4,5-bisphosphate phospholipase C activity"/>
    <property type="evidence" value="ECO:0007669"/>
    <property type="project" value="TreeGrafter"/>
</dbReference>
<dbReference type="PANTHER" id="PTHR10336">
    <property type="entry name" value="PHOSPHOINOSITIDE-SPECIFIC PHOSPHOLIPASE C FAMILY PROTEIN"/>
    <property type="match status" value="1"/>
</dbReference>
<gene>
    <name evidence="2" type="ORF">L9F63_028258</name>
</gene>
<dbReference type="Pfam" id="PF09279">
    <property type="entry name" value="EF-hand_like"/>
    <property type="match status" value="1"/>
</dbReference>
<dbReference type="InterPro" id="IPR001192">
    <property type="entry name" value="PI-PLC_fam"/>
</dbReference>
<dbReference type="InterPro" id="IPR015359">
    <property type="entry name" value="PLC_EF-hand-like"/>
</dbReference>
<dbReference type="SMART" id="SM00054">
    <property type="entry name" value="EFh"/>
    <property type="match status" value="1"/>
</dbReference>
<feature type="non-terminal residue" evidence="2">
    <location>
        <position position="1"/>
    </location>
</feature>
<evidence type="ECO:0000259" key="1">
    <source>
        <dbReference type="PROSITE" id="PS50222"/>
    </source>
</evidence>
<sequence>MYQFITCHSYVYCILWCRWLKQQFQEADVDNNGCLNFEECQKLLKQLNVKLPKHTVRRLFDGANTNKNLRNGEQVLDAEEFVTFYMNLMSRSEIKQLFNKYAKDGKEMKAQELCNFIRTEQKYPNFSIEECNTLIETFEQSQLKDNYK</sequence>
<protein>
    <recommendedName>
        <fullName evidence="1">EF-hand domain-containing protein</fullName>
    </recommendedName>
</protein>
<dbReference type="PANTHER" id="PTHR10336:SF209">
    <property type="entry name" value="PHOSPHOINOSITIDE PHOSPHOLIPASE C"/>
    <property type="match status" value="1"/>
</dbReference>
<dbReference type="SUPFAM" id="SSF47473">
    <property type="entry name" value="EF-hand"/>
    <property type="match status" value="1"/>
</dbReference>
<evidence type="ECO:0000313" key="2">
    <source>
        <dbReference type="EMBL" id="KAJ9587489.1"/>
    </source>
</evidence>
<dbReference type="PROSITE" id="PS50222">
    <property type="entry name" value="EF_HAND_2"/>
    <property type="match status" value="1"/>
</dbReference>
<proteinExistence type="predicted"/>
<dbReference type="AlphaFoldDB" id="A0AAD8EF31"/>
<organism evidence="2 3">
    <name type="scientific">Diploptera punctata</name>
    <name type="common">Pacific beetle cockroach</name>
    <dbReference type="NCBI Taxonomy" id="6984"/>
    <lineage>
        <taxon>Eukaryota</taxon>
        <taxon>Metazoa</taxon>
        <taxon>Ecdysozoa</taxon>
        <taxon>Arthropoda</taxon>
        <taxon>Hexapoda</taxon>
        <taxon>Insecta</taxon>
        <taxon>Pterygota</taxon>
        <taxon>Neoptera</taxon>
        <taxon>Polyneoptera</taxon>
        <taxon>Dictyoptera</taxon>
        <taxon>Blattodea</taxon>
        <taxon>Blaberoidea</taxon>
        <taxon>Blaberidae</taxon>
        <taxon>Diplopterinae</taxon>
        <taxon>Diploptera</taxon>
    </lineage>
</organism>
<feature type="domain" description="EF-hand" evidence="1">
    <location>
        <begin position="20"/>
        <end position="50"/>
    </location>
</feature>
<dbReference type="InterPro" id="IPR002048">
    <property type="entry name" value="EF_hand_dom"/>
</dbReference>